<evidence type="ECO:0000313" key="2">
    <source>
        <dbReference type="EMBL" id="AXV07782.1"/>
    </source>
</evidence>
<dbReference type="PANTHER" id="PTHR11365:SF23">
    <property type="entry name" value="HYPOTHETICAL 5-OXOPROLINASE (EUROFUNG)-RELATED"/>
    <property type="match status" value="1"/>
</dbReference>
<organism evidence="2 3">
    <name type="scientific">Euzebya pacifica</name>
    <dbReference type="NCBI Taxonomy" id="1608957"/>
    <lineage>
        <taxon>Bacteria</taxon>
        <taxon>Bacillati</taxon>
        <taxon>Actinomycetota</taxon>
        <taxon>Nitriliruptoria</taxon>
        <taxon>Euzebyales</taxon>
    </lineage>
</organism>
<keyword evidence="3" id="KW-1185">Reference proteome</keyword>
<dbReference type="AlphaFoldDB" id="A0A346XZY5"/>
<dbReference type="KEGG" id="euz:DVS28_a3106"/>
<dbReference type="GO" id="GO:0017168">
    <property type="term" value="F:5-oxoprolinase (ATP-hydrolyzing) activity"/>
    <property type="evidence" value="ECO:0007669"/>
    <property type="project" value="TreeGrafter"/>
</dbReference>
<evidence type="ECO:0000313" key="3">
    <source>
        <dbReference type="Proteomes" id="UP000264006"/>
    </source>
</evidence>
<dbReference type="GO" id="GO:0005829">
    <property type="term" value="C:cytosol"/>
    <property type="evidence" value="ECO:0007669"/>
    <property type="project" value="TreeGrafter"/>
</dbReference>
<dbReference type="GO" id="GO:0006749">
    <property type="term" value="P:glutathione metabolic process"/>
    <property type="evidence" value="ECO:0007669"/>
    <property type="project" value="TreeGrafter"/>
</dbReference>
<reference evidence="2 3" key="1">
    <citation type="submission" date="2018-09" db="EMBL/GenBank/DDBJ databases">
        <title>Complete genome sequence of Euzebya sp. DY32-46 isolated from seawater of Pacific Ocean.</title>
        <authorList>
            <person name="Xu L."/>
            <person name="Wu Y.-H."/>
            <person name="Xu X.-W."/>
        </authorList>
    </citation>
    <scope>NUCLEOTIDE SEQUENCE [LARGE SCALE GENOMIC DNA]</scope>
    <source>
        <strain evidence="2 3">DY32-46</strain>
    </source>
</reference>
<feature type="domain" description="Hydantoinase B/oxoprolinase" evidence="1">
    <location>
        <begin position="9"/>
        <end position="535"/>
    </location>
</feature>
<dbReference type="InterPro" id="IPR045079">
    <property type="entry name" value="Oxoprolinase-like"/>
</dbReference>
<dbReference type="InterPro" id="IPR003692">
    <property type="entry name" value="Hydantoinase_B"/>
</dbReference>
<dbReference type="Pfam" id="PF02538">
    <property type="entry name" value="Hydantoinase_B"/>
    <property type="match status" value="1"/>
</dbReference>
<proteinExistence type="predicted"/>
<dbReference type="PANTHER" id="PTHR11365">
    <property type="entry name" value="5-OXOPROLINASE RELATED"/>
    <property type="match status" value="1"/>
</dbReference>
<evidence type="ECO:0000259" key="1">
    <source>
        <dbReference type="Pfam" id="PF02538"/>
    </source>
</evidence>
<protein>
    <submittedName>
        <fullName evidence="2">N-methylhydantoinase B</fullName>
    </submittedName>
</protein>
<sequence length="540" mass="56223">MADPRPPADPARLQVTRHALDGVAEQMGVALERSAYSPNITERLDLSAAIFSPSGEMVAQAEHIPVHLGSMPASVDSILGAFDLSPGMTAVVNDPYRGGSHLPDITLVGAVGDREDGRSGQLIGYVANRAHHADIAGAAPGSMPADATDIAMEGLRIPPLLLVDDHGERTDVIEMLAANSRTPTERHGDLRAQFAANHAGAARLCEMAAERGRDGLLADMDALVDYAERRIRAALAEMPDGEWTFSDWLEVAADGSMDAAAQAVGLELHTTVAIRGDQLVVDLTRCPPQVPANVNAVRAVTESAALFVLRLVTDPDAPANAGTARAMTVQTTPGTIVDAVFPAPVATGNVETSQRLVDLLLGALAQAVPDRVPAASQGTMNNILIGSSGQGTPFAYYETIGGGEGGTPGRPGMDGVHTGMTNTRNTPVEALEVAYPLRVVRSELRSGTGGEGLHPGGDGIVREIEVLTDARVTVQTERRARGPWGLGGGRAGQPGRNTLIRPDGTTQALPAKVTLTVQAGDRIRLETPGGGGWGTQAAHQ</sequence>
<accession>A0A346XZY5</accession>
<dbReference type="Proteomes" id="UP000264006">
    <property type="component" value="Chromosome"/>
</dbReference>
<dbReference type="OrthoDB" id="102473at2"/>
<dbReference type="RefSeq" id="WP_114592225.1">
    <property type="nucleotide sequence ID" value="NZ_CP031165.1"/>
</dbReference>
<name>A0A346XZY5_9ACTN</name>
<dbReference type="EMBL" id="CP031165">
    <property type="protein sequence ID" value="AXV07782.1"/>
    <property type="molecule type" value="Genomic_DNA"/>
</dbReference>
<gene>
    <name evidence="2" type="ORF">DVS28_a3106</name>
</gene>